<evidence type="ECO:0000313" key="1">
    <source>
        <dbReference type="EMBL" id="KAK8722936.1"/>
    </source>
</evidence>
<dbReference type="EMBL" id="JARKIK010000092">
    <property type="protein sequence ID" value="KAK8722936.1"/>
    <property type="molecule type" value="Genomic_DNA"/>
</dbReference>
<dbReference type="AlphaFoldDB" id="A0AAW0W174"/>
<sequence length="101" mass="11430">MPPLPKTRSLPGIHFHFASQYSGGKINSNFFLKINILSLNSSYCLSTKFYQTANTCRLGLFNQACNQRLPGIWTPTQQPYKTFKIIICQVYAGNTFCVCNL</sequence>
<name>A0AAW0W174_CHEQU</name>
<accession>A0AAW0W174</accession>
<organism evidence="1 2">
    <name type="scientific">Cherax quadricarinatus</name>
    <name type="common">Australian red claw crayfish</name>
    <dbReference type="NCBI Taxonomy" id="27406"/>
    <lineage>
        <taxon>Eukaryota</taxon>
        <taxon>Metazoa</taxon>
        <taxon>Ecdysozoa</taxon>
        <taxon>Arthropoda</taxon>
        <taxon>Crustacea</taxon>
        <taxon>Multicrustacea</taxon>
        <taxon>Malacostraca</taxon>
        <taxon>Eumalacostraca</taxon>
        <taxon>Eucarida</taxon>
        <taxon>Decapoda</taxon>
        <taxon>Pleocyemata</taxon>
        <taxon>Astacidea</taxon>
        <taxon>Parastacoidea</taxon>
        <taxon>Parastacidae</taxon>
        <taxon>Cherax</taxon>
    </lineage>
</organism>
<dbReference type="Proteomes" id="UP001445076">
    <property type="component" value="Unassembled WGS sequence"/>
</dbReference>
<reference evidence="1 2" key="1">
    <citation type="journal article" date="2024" name="BMC Genomics">
        <title>Genome assembly of redclaw crayfish (Cherax quadricarinatus) provides insights into its immune adaptation and hypoxia tolerance.</title>
        <authorList>
            <person name="Liu Z."/>
            <person name="Zheng J."/>
            <person name="Li H."/>
            <person name="Fang K."/>
            <person name="Wang S."/>
            <person name="He J."/>
            <person name="Zhou D."/>
            <person name="Weng S."/>
            <person name="Chi M."/>
            <person name="Gu Z."/>
            <person name="He J."/>
            <person name="Li F."/>
            <person name="Wang M."/>
        </authorList>
    </citation>
    <scope>NUCLEOTIDE SEQUENCE [LARGE SCALE GENOMIC DNA]</scope>
    <source>
        <strain evidence="1">ZL_2023a</strain>
    </source>
</reference>
<protein>
    <submittedName>
        <fullName evidence="1">Uncharacterized protein</fullName>
    </submittedName>
</protein>
<proteinExistence type="predicted"/>
<gene>
    <name evidence="1" type="ORF">OTU49_011956</name>
</gene>
<comment type="caution">
    <text evidence="1">The sequence shown here is derived from an EMBL/GenBank/DDBJ whole genome shotgun (WGS) entry which is preliminary data.</text>
</comment>
<evidence type="ECO:0000313" key="2">
    <source>
        <dbReference type="Proteomes" id="UP001445076"/>
    </source>
</evidence>
<keyword evidence="2" id="KW-1185">Reference proteome</keyword>